<dbReference type="SUPFAM" id="SSF56574">
    <property type="entry name" value="Serpins"/>
    <property type="match status" value="1"/>
</dbReference>
<dbReference type="SMART" id="SM00093">
    <property type="entry name" value="SERPIN"/>
    <property type="match status" value="1"/>
</dbReference>
<dbReference type="Pfam" id="PF00079">
    <property type="entry name" value="Serpin"/>
    <property type="match status" value="1"/>
</dbReference>
<evidence type="ECO:0000313" key="4">
    <source>
        <dbReference type="EMBL" id="CAA7047977.1"/>
    </source>
</evidence>
<dbReference type="InterPro" id="IPR023796">
    <property type="entry name" value="Serpin_dom"/>
</dbReference>
<accession>A0A6D2KJX4</accession>
<proteinExistence type="inferred from homology"/>
<protein>
    <recommendedName>
        <fullName evidence="3">Serpin domain-containing protein</fullName>
    </recommendedName>
</protein>
<dbReference type="GO" id="GO:0004867">
    <property type="term" value="F:serine-type endopeptidase inhibitor activity"/>
    <property type="evidence" value="ECO:0007669"/>
    <property type="project" value="InterPro"/>
</dbReference>
<dbReference type="InterPro" id="IPR042178">
    <property type="entry name" value="Serpin_sf_1"/>
</dbReference>
<dbReference type="PANTHER" id="PTHR11461:SF373">
    <property type="entry name" value="SERPIN DOMAIN-CONTAINING PROTEIN"/>
    <property type="match status" value="1"/>
</dbReference>
<dbReference type="Gene3D" id="3.30.497.10">
    <property type="entry name" value="Antithrombin, subunit I, domain 2"/>
    <property type="match status" value="1"/>
</dbReference>
<comment type="similarity">
    <text evidence="1 2">Belongs to the serpin family.</text>
</comment>
<reference evidence="4" key="1">
    <citation type="submission" date="2020-01" db="EMBL/GenBank/DDBJ databases">
        <authorList>
            <person name="Mishra B."/>
        </authorList>
    </citation>
    <scope>NUCLEOTIDE SEQUENCE [LARGE SCALE GENOMIC DNA]</scope>
</reference>
<name>A0A6D2KJX4_9BRAS</name>
<dbReference type="OrthoDB" id="1063785at2759"/>
<dbReference type="AlphaFoldDB" id="A0A6D2KJX4"/>
<gene>
    <name evidence="4" type="ORF">MERR_LOCUS35212</name>
</gene>
<dbReference type="Proteomes" id="UP000467841">
    <property type="component" value="Unassembled WGS sequence"/>
</dbReference>
<feature type="domain" description="Serpin" evidence="3">
    <location>
        <begin position="26"/>
        <end position="251"/>
    </location>
</feature>
<dbReference type="InterPro" id="IPR036186">
    <property type="entry name" value="Serpin_sf"/>
</dbReference>
<comment type="caution">
    <text evidence="4">The sequence shown here is derived from an EMBL/GenBank/DDBJ whole genome shotgun (WGS) entry which is preliminary data.</text>
</comment>
<organism evidence="4 5">
    <name type="scientific">Microthlaspi erraticum</name>
    <dbReference type="NCBI Taxonomy" id="1685480"/>
    <lineage>
        <taxon>Eukaryota</taxon>
        <taxon>Viridiplantae</taxon>
        <taxon>Streptophyta</taxon>
        <taxon>Embryophyta</taxon>
        <taxon>Tracheophyta</taxon>
        <taxon>Spermatophyta</taxon>
        <taxon>Magnoliopsida</taxon>
        <taxon>eudicotyledons</taxon>
        <taxon>Gunneridae</taxon>
        <taxon>Pentapetalae</taxon>
        <taxon>rosids</taxon>
        <taxon>malvids</taxon>
        <taxon>Brassicales</taxon>
        <taxon>Brassicaceae</taxon>
        <taxon>Coluteocarpeae</taxon>
        <taxon>Microthlaspi</taxon>
    </lineage>
</organism>
<dbReference type="PANTHER" id="PTHR11461">
    <property type="entry name" value="SERINE PROTEASE INHIBITOR, SERPIN"/>
    <property type="match status" value="1"/>
</dbReference>
<evidence type="ECO:0000256" key="2">
    <source>
        <dbReference type="RuleBase" id="RU000411"/>
    </source>
</evidence>
<evidence type="ECO:0000259" key="3">
    <source>
        <dbReference type="SMART" id="SM00093"/>
    </source>
</evidence>
<sequence>MSRNLSFYGSKSTIEEAINNQNDVALFLSKLLFSTKAKHSNSVFSPASVTAALTLVASGPDDPSISKEILSFLNSSSVDDLNAVFSEIASVVLADRSANGGPKISSVNGVWIEQSLRIDSSFKDLFVNFFKASFDRVDFRSKAEEVRVELNTWASNHTNGLIRDLLPPGSITKSTDLVYGNALYFKGEWEVPFDKSHTRNEKFHLVNGGSVSVPFMSSVKKLYVEAYDGFKVLKLPYRQGSCGDEEDTNGGF</sequence>
<evidence type="ECO:0000313" key="5">
    <source>
        <dbReference type="Proteomes" id="UP000467841"/>
    </source>
</evidence>
<dbReference type="GO" id="GO:0005615">
    <property type="term" value="C:extracellular space"/>
    <property type="evidence" value="ECO:0007669"/>
    <property type="project" value="InterPro"/>
</dbReference>
<dbReference type="EMBL" id="CACVBM020001385">
    <property type="protein sequence ID" value="CAA7047977.1"/>
    <property type="molecule type" value="Genomic_DNA"/>
</dbReference>
<dbReference type="InterPro" id="IPR000215">
    <property type="entry name" value="Serpin_fam"/>
</dbReference>
<keyword evidence="5" id="KW-1185">Reference proteome</keyword>
<evidence type="ECO:0000256" key="1">
    <source>
        <dbReference type="ARBA" id="ARBA00009500"/>
    </source>
</evidence>